<name>A0A4Y2HHW3_ARAVE</name>
<dbReference type="AlphaFoldDB" id="A0A4Y2HHW3"/>
<comment type="caution">
    <text evidence="1">The sequence shown here is derived from an EMBL/GenBank/DDBJ whole genome shotgun (WGS) entry which is preliminary data.</text>
</comment>
<proteinExistence type="predicted"/>
<dbReference type="OrthoDB" id="8934564at2759"/>
<evidence type="ECO:0000313" key="2">
    <source>
        <dbReference type="Proteomes" id="UP000499080"/>
    </source>
</evidence>
<accession>A0A4Y2HHW3</accession>
<keyword evidence="2" id="KW-1185">Reference proteome</keyword>
<gene>
    <name evidence="1" type="ORF">AVEN_56556_1</name>
</gene>
<dbReference type="Proteomes" id="UP000499080">
    <property type="component" value="Unassembled WGS sequence"/>
</dbReference>
<protein>
    <submittedName>
        <fullName evidence="1">Uncharacterized protein</fullName>
    </submittedName>
</protein>
<evidence type="ECO:0000313" key="1">
    <source>
        <dbReference type="EMBL" id="GBM64583.1"/>
    </source>
</evidence>
<sequence length="118" mass="13281">MQLLDLKTKDLWSGKFTELRNKLEVQKSLHIAQHKWSALKEIPNVTREILHSHLYGEPRHIAAPTALNIWGRSQHQSFLSKHIASVISRSDSLLLLVVGTLQVKGVSRQADIITSISA</sequence>
<organism evidence="1 2">
    <name type="scientific">Araneus ventricosus</name>
    <name type="common">Orbweaver spider</name>
    <name type="synonym">Epeira ventricosa</name>
    <dbReference type="NCBI Taxonomy" id="182803"/>
    <lineage>
        <taxon>Eukaryota</taxon>
        <taxon>Metazoa</taxon>
        <taxon>Ecdysozoa</taxon>
        <taxon>Arthropoda</taxon>
        <taxon>Chelicerata</taxon>
        <taxon>Arachnida</taxon>
        <taxon>Araneae</taxon>
        <taxon>Araneomorphae</taxon>
        <taxon>Entelegynae</taxon>
        <taxon>Araneoidea</taxon>
        <taxon>Araneidae</taxon>
        <taxon>Araneus</taxon>
    </lineage>
</organism>
<reference evidence="1 2" key="1">
    <citation type="journal article" date="2019" name="Sci. Rep.">
        <title>Orb-weaving spider Araneus ventricosus genome elucidates the spidroin gene catalogue.</title>
        <authorList>
            <person name="Kono N."/>
            <person name="Nakamura H."/>
            <person name="Ohtoshi R."/>
            <person name="Moran D.A.P."/>
            <person name="Shinohara A."/>
            <person name="Yoshida Y."/>
            <person name="Fujiwara M."/>
            <person name="Mori M."/>
            <person name="Tomita M."/>
            <person name="Arakawa K."/>
        </authorList>
    </citation>
    <scope>NUCLEOTIDE SEQUENCE [LARGE SCALE GENOMIC DNA]</scope>
</reference>
<dbReference type="EMBL" id="BGPR01001936">
    <property type="protein sequence ID" value="GBM64583.1"/>
    <property type="molecule type" value="Genomic_DNA"/>
</dbReference>